<reference evidence="2" key="4">
    <citation type="submission" date="2021-02" db="EMBL/GenBank/DDBJ databases">
        <authorList>
            <person name="Vanderplasschen A.F.C."/>
            <person name="Davison A.J."/>
        </authorList>
    </citation>
    <scope>NUCLEOTIDE SEQUENCE</scope>
    <source>
        <strain evidence="2">500138</strain>
        <strain evidence="4">DK-200249</strain>
        <strain evidence="3">DK-2008-50-66-1</strain>
        <strain evidence="5">DK-205223-2</strain>
        <strain evidence="6">DK-206116-1</strain>
        <strain evidence="7">HVA 486123</strain>
        <strain evidence="8">UK N080</strain>
    </source>
</reference>
<dbReference type="EMBL" id="MW580850">
    <property type="protein sequence ID" value="QRM16482.1"/>
    <property type="molecule type" value="Genomic_DNA"/>
</dbReference>
<accession>A0A1J0REH3</accession>
<organism evidence="2">
    <name type="scientific">Anguillid herpesvirus 1</name>
    <dbReference type="NCBI Taxonomy" id="150286"/>
    <lineage>
        <taxon>Viruses</taxon>
        <taxon>Duplodnaviria</taxon>
        <taxon>Heunggongvirae</taxon>
        <taxon>Peploviricota</taxon>
        <taxon>Herviviricetes</taxon>
        <taxon>Herpesvirales</taxon>
        <taxon>Alloherpesviridae</taxon>
        <taxon>Cyvirus</taxon>
        <taxon>Cyvirus anguillidallo1</taxon>
    </lineage>
</organism>
<reference evidence="1" key="2">
    <citation type="submission" date="2012-05" db="EMBL/GenBank/DDBJ databases">
        <authorList>
            <person name="van Beurden S.J."/>
            <person name="Gatherer D."/>
            <person name="Tuzi K."/>
            <person name="Herzyk P."/>
            <person name="Galbraith J."/>
            <person name="Peeters B.P.H."/>
            <person name="Rottier P.J.M."/>
            <person name="Engelsma M.Y."/>
            <person name="Davison A.J."/>
        </authorList>
    </citation>
    <scope>NUCLEOTIDE SEQUENCE</scope>
    <source>
        <strain evidence="1">500138</strain>
    </source>
</reference>
<evidence type="ECO:0000313" key="6">
    <source>
        <dbReference type="EMBL" id="QRM16876.1"/>
    </source>
</evidence>
<dbReference type="RefSeq" id="YP_003358198.1">
    <property type="nucleotide sequence ID" value="NC_013668.3"/>
</dbReference>
<dbReference type="EMBL" id="MW580854">
    <property type="protein sequence ID" value="QRM17006.1"/>
    <property type="molecule type" value="Genomic_DNA"/>
</dbReference>
<accession>D2E8B0</accession>
<dbReference type="EMBL" id="MW580851">
    <property type="protein sequence ID" value="QRM16612.1"/>
    <property type="molecule type" value="Genomic_DNA"/>
</dbReference>
<evidence type="ECO:0000313" key="9">
    <source>
        <dbReference type="Proteomes" id="UP000011239"/>
    </source>
</evidence>
<dbReference type="KEGG" id="vg:8683491"/>
<dbReference type="GeneID" id="8683491"/>
<dbReference type="EMBL" id="MW580853">
    <property type="protein sequence ID" value="QRM16876.1"/>
    <property type="molecule type" value="Genomic_DNA"/>
</dbReference>
<evidence type="ECO:0000313" key="5">
    <source>
        <dbReference type="EMBL" id="QRM16745.1"/>
    </source>
</evidence>
<dbReference type="EMBL" id="MW580849">
    <property type="protein sequence ID" value="QRM16353.1"/>
    <property type="molecule type" value="Genomic_DNA"/>
</dbReference>
<protein>
    <submittedName>
        <fullName evidence="2">Protein ORF59</fullName>
    </submittedName>
</protein>
<evidence type="ECO:0000313" key="8">
    <source>
        <dbReference type="EMBL" id="QRM17137.1"/>
    </source>
</evidence>
<dbReference type="Proteomes" id="UP000011239">
    <property type="component" value="Segment"/>
</dbReference>
<reference evidence="2" key="3">
    <citation type="journal article" date="2021" name="Microorganisms">
        <title>Genomes of Anguillid Herpesvirus 1 Strains Reveal Evolutionary Disparities and Low Genetic Diversity in the Genus Cyprinivirus.</title>
        <authorList>
            <person name="Donohoe O."/>
            <person name="Zhang H."/>
            <person name="Delrez N."/>
            <person name="Gao Y."/>
            <person name="Suarez N.M."/>
            <person name="Davison A.J."/>
            <person name="Vanderplasschen A."/>
        </authorList>
    </citation>
    <scope>NUCLEOTIDE SEQUENCE</scope>
    <source>
        <strain evidence="2">500138</strain>
        <strain evidence="4">DK-200249</strain>
        <strain evidence="3">DK-2008-50-66-1</strain>
        <strain evidence="5">DK-205223-2</strain>
        <strain evidence="6">DK-206116-1</strain>
        <strain evidence="7">HVA 486123</strain>
        <strain evidence="8">UK N080</strain>
    </source>
</reference>
<sequence length="188" mass="21258">MSAQAPCSELSESSGFASELEPVKIQNVYTASVWELAATGAVDVADPLNKLCPLCEAHDMSDDTPERQVEEALRQFGKDHRAAWRFFTASRGNCVELFNKVTIAQFKFHIQNHVSMYADAFEPTEIAKTMVRQMVKQRAVLSKHMVRSFKTNDKKILMCNKAIADVGVGIDGNILKYLKFIRDEDRRR</sequence>
<name>A0A1J0REH3_9VIRU</name>
<evidence type="ECO:0000313" key="2">
    <source>
        <dbReference type="EMBL" id="QRM16353.1"/>
    </source>
</evidence>
<evidence type="ECO:0000313" key="7">
    <source>
        <dbReference type="EMBL" id="QRM17006.1"/>
    </source>
</evidence>
<dbReference type="EMBL" id="FJ940765">
    <property type="protein sequence ID" value="ADA57822.1"/>
    <property type="molecule type" value="Genomic_DNA"/>
</dbReference>
<reference evidence="1 9" key="1">
    <citation type="journal article" date="2010" name="J. Gen. Virol.">
        <title>Complete genome sequence and taxonomic position of anguillid herpesvirus 1.</title>
        <authorList>
            <person name="van Beurden S.J."/>
            <person name="Bossers A."/>
            <person name="Voorbergen-Laarman M.H."/>
            <person name="Haenen O.L."/>
            <person name="Peters S."/>
            <person name="Abma-Henkens M.H."/>
            <person name="Peeters B.P."/>
            <person name="Rottier P.J."/>
            <person name="Engelsma M.Y."/>
        </authorList>
    </citation>
    <scope>NUCLEOTIDE SEQUENCE [LARGE SCALE GENOMIC DNA]</scope>
    <source>
        <strain evidence="1">500138</strain>
        <strain evidence="9">Isolate Anguilla anguilla/Netherlands/500138/1998</strain>
    </source>
</reference>
<keyword evidence="9" id="KW-1185">Reference proteome</keyword>
<evidence type="ECO:0000313" key="1">
    <source>
        <dbReference type="EMBL" id="ADA57822.1"/>
    </source>
</evidence>
<dbReference type="EMBL" id="MW580855">
    <property type="protein sequence ID" value="QRM17137.1"/>
    <property type="molecule type" value="Genomic_DNA"/>
</dbReference>
<gene>
    <name evidence="2" type="primary">ORF59</name>
    <name evidence="1" type="ORF">AngHV1_ORF59</name>
</gene>
<proteinExistence type="predicted"/>
<evidence type="ECO:0000313" key="3">
    <source>
        <dbReference type="EMBL" id="QRM16482.1"/>
    </source>
</evidence>
<evidence type="ECO:0000313" key="4">
    <source>
        <dbReference type="EMBL" id="QRM16612.1"/>
    </source>
</evidence>
<dbReference type="EMBL" id="MW580852">
    <property type="protein sequence ID" value="QRM16745.1"/>
    <property type="molecule type" value="Genomic_DNA"/>
</dbReference>